<gene>
    <name evidence="1" type="ORF">GCM10010913_27700</name>
</gene>
<keyword evidence="2" id="KW-1185">Reference proteome</keyword>
<evidence type="ECO:0000313" key="1">
    <source>
        <dbReference type="EMBL" id="GGG04327.1"/>
    </source>
</evidence>
<name>A0ABQ1VXG4_9BACL</name>
<accession>A0ABQ1VXG4</accession>
<dbReference type="EMBL" id="BMIW01000019">
    <property type="protein sequence ID" value="GGG04327.1"/>
    <property type="molecule type" value="Genomic_DNA"/>
</dbReference>
<reference evidence="2" key="1">
    <citation type="journal article" date="2019" name="Int. J. Syst. Evol. Microbiol.">
        <title>The Global Catalogue of Microorganisms (GCM) 10K type strain sequencing project: providing services to taxonomists for standard genome sequencing and annotation.</title>
        <authorList>
            <consortium name="The Broad Institute Genomics Platform"/>
            <consortium name="The Broad Institute Genome Sequencing Center for Infectious Disease"/>
            <person name="Wu L."/>
            <person name="Ma J."/>
        </authorList>
    </citation>
    <scope>NUCLEOTIDE SEQUENCE [LARGE SCALE GENOMIC DNA]</scope>
    <source>
        <strain evidence="2">CGMCC 1.15420</strain>
    </source>
</reference>
<sequence>MWRLHPFEEPSSLVAIEVRIEKVHIEDSLLMDVNSNDVDPSKWSRIVSFCEYFGLSEQLTVSKLTPGFGPYSV</sequence>
<dbReference type="Proteomes" id="UP000608420">
    <property type="component" value="Unassembled WGS sequence"/>
</dbReference>
<evidence type="ECO:0000313" key="2">
    <source>
        <dbReference type="Proteomes" id="UP000608420"/>
    </source>
</evidence>
<organism evidence="1 2">
    <name type="scientific">Paenibacillus aceti</name>
    <dbReference type="NCBI Taxonomy" id="1820010"/>
    <lineage>
        <taxon>Bacteria</taxon>
        <taxon>Bacillati</taxon>
        <taxon>Bacillota</taxon>
        <taxon>Bacilli</taxon>
        <taxon>Bacillales</taxon>
        <taxon>Paenibacillaceae</taxon>
        <taxon>Paenibacillus</taxon>
    </lineage>
</organism>
<proteinExistence type="predicted"/>
<protein>
    <submittedName>
        <fullName evidence="1">Uncharacterized protein</fullName>
    </submittedName>
</protein>
<comment type="caution">
    <text evidence="1">The sequence shown here is derived from an EMBL/GenBank/DDBJ whole genome shotgun (WGS) entry which is preliminary data.</text>
</comment>